<comment type="caution">
    <text evidence="1">The sequence shown here is derived from an EMBL/GenBank/DDBJ whole genome shotgun (WGS) entry which is preliminary data.</text>
</comment>
<evidence type="ECO:0000313" key="1">
    <source>
        <dbReference type="EMBL" id="RHG58959.1"/>
    </source>
</evidence>
<sequence>MQTGTKKTPDRFQNYFCPAAANDIVHHAYAWIVKEPNMQPKFLYCRAIDDPANDRGWNIIAEVWERDVLGGWGISSSTMHPEFEDTADGYVLAEGMPGTAASLSYQVFREVVNEHDTNYLIALAIAIDALPKDSTYDKASETIRANADIDIAERRKSVLPDQAGLAAKKASCIESLAHIGGNAPVCGQNEIAR</sequence>
<evidence type="ECO:0000313" key="2">
    <source>
        <dbReference type="Proteomes" id="UP000286595"/>
    </source>
</evidence>
<protein>
    <submittedName>
        <fullName evidence="1">Uncharacterized protein</fullName>
    </submittedName>
</protein>
<name>A0A3R6DY31_9FIRM</name>
<dbReference type="RefSeq" id="WP_118218923.1">
    <property type="nucleotide sequence ID" value="NZ_QRIM01000016.1"/>
</dbReference>
<proteinExistence type="predicted"/>
<accession>A0A3R6DY31</accession>
<gene>
    <name evidence="1" type="ORF">DW252_12710</name>
</gene>
<organism evidence="1 2">
    <name type="scientific">Coprococcus comes</name>
    <dbReference type="NCBI Taxonomy" id="410072"/>
    <lineage>
        <taxon>Bacteria</taxon>
        <taxon>Bacillati</taxon>
        <taxon>Bacillota</taxon>
        <taxon>Clostridia</taxon>
        <taxon>Lachnospirales</taxon>
        <taxon>Lachnospiraceae</taxon>
        <taxon>Coprococcus</taxon>
    </lineage>
</organism>
<dbReference type="AlphaFoldDB" id="A0A3R6DY31"/>
<dbReference type="Proteomes" id="UP000286595">
    <property type="component" value="Unassembled WGS sequence"/>
</dbReference>
<dbReference type="EMBL" id="QRIM01000016">
    <property type="protein sequence ID" value="RHG58959.1"/>
    <property type="molecule type" value="Genomic_DNA"/>
</dbReference>
<reference evidence="1 2" key="1">
    <citation type="submission" date="2018-08" db="EMBL/GenBank/DDBJ databases">
        <title>A genome reference for cultivated species of the human gut microbiota.</title>
        <authorList>
            <person name="Zou Y."/>
            <person name="Xue W."/>
            <person name="Luo G."/>
        </authorList>
    </citation>
    <scope>NUCLEOTIDE SEQUENCE [LARGE SCALE GENOMIC DNA]</scope>
    <source>
        <strain evidence="1 2">AM22-12LB</strain>
    </source>
</reference>